<feature type="signal peptide" evidence="2">
    <location>
        <begin position="1"/>
        <end position="21"/>
    </location>
</feature>
<keyword evidence="2" id="KW-0732">Signal</keyword>
<protein>
    <recommendedName>
        <fullName evidence="5">PEGA domain-containing protein</fullName>
    </recommendedName>
</protein>
<evidence type="ECO:0008006" key="5">
    <source>
        <dbReference type="Google" id="ProtNLM"/>
    </source>
</evidence>
<sequence>MRTRRMSAPAGWMAVLLVACGQPASGGGAGEQADSGTTAAEANPERGAPAASDAGTARRAQLRALGPGERRVAVVVLPGDASVEVDGQPARRRDGLIELVGKVGEQHRVRAFKGAKSTGEKTVTIEESGASPALLDLYEPPPPGAAKVVIPQKKPMRFDNFDE</sequence>
<feature type="chain" id="PRO_5014908050" description="PEGA domain-containing protein" evidence="2">
    <location>
        <begin position="22"/>
        <end position="163"/>
    </location>
</feature>
<dbReference type="AlphaFoldDB" id="A0A2L0F300"/>
<proteinExistence type="predicted"/>
<evidence type="ECO:0000313" key="3">
    <source>
        <dbReference type="EMBL" id="AUX45916.1"/>
    </source>
</evidence>
<accession>A0A2L0F300</accession>
<gene>
    <name evidence="3" type="ORF">SOCE26_074180</name>
</gene>
<evidence type="ECO:0000313" key="4">
    <source>
        <dbReference type="Proteomes" id="UP000238348"/>
    </source>
</evidence>
<organism evidence="3 4">
    <name type="scientific">Sorangium cellulosum</name>
    <name type="common">Polyangium cellulosum</name>
    <dbReference type="NCBI Taxonomy" id="56"/>
    <lineage>
        <taxon>Bacteria</taxon>
        <taxon>Pseudomonadati</taxon>
        <taxon>Myxococcota</taxon>
        <taxon>Polyangia</taxon>
        <taxon>Polyangiales</taxon>
        <taxon>Polyangiaceae</taxon>
        <taxon>Sorangium</taxon>
    </lineage>
</organism>
<dbReference type="PROSITE" id="PS51257">
    <property type="entry name" value="PROKAR_LIPOPROTEIN"/>
    <property type="match status" value="1"/>
</dbReference>
<name>A0A2L0F300_SORCE</name>
<evidence type="ECO:0000256" key="2">
    <source>
        <dbReference type="SAM" id="SignalP"/>
    </source>
</evidence>
<feature type="region of interest" description="Disordered" evidence="1">
    <location>
        <begin position="24"/>
        <end position="58"/>
    </location>
</feature>
<dbReference type="RefSeq" id="WP_159397660.1">
    <property type="nucleotide sequence ID" value="NZ_CP012673.1"/>
</dbReference>
<dbReference type="EMBL" id="CP012673">
    <property type="protein sequence ID" value="AUX45916.1"/>
    <property type="molecule type" value="Genomic_DNA"/>
</dbReference>
<evidence type="ECO:0000256" key="1">
    <source>
        <dbReference type="SAM" id="MobiDB-lite"/>
    </source>
</evidence>
<reference evidence="3 4" key="1">
    <citation type="submission" date="2015-09" db="EMBL/GenBank/DDBJ databases">
        <title>Sorangium comparison.</title>
        <authorList>
            <person name="Zaburannyi N."/>
            <person name="Bunk B."/>
            <person name="Overmann J."/>
            <person name="Mueller R."/>
        </authorList>
    </citation>
    <scope>NUCLEOTIDE SEQUENCE [LARGE SCALE GENOMIC DNA]</scope>
    <source>
        <strain evidence="3 4">So ce26</strain>
    </source>
</reference>
<dbReference type="Proteomes" id="UP000238348">
    <property type="component" value="Chromosome"/>
</dbReference>
<dbReference type="OrthoDB" id="5537588at2"/>